<reference evidence="4 5" key="1">
    <citation type="submission" date="2024-01" db="EMBL/GenBank/DDBJ databases">
        <authorList>
            <person name="Botero Cardona J."/>
        </authorList>
    </citation>
    <scope>NUCLEOTIDE SEQUENCE [LARGE SCALE GENOMIC DNA]</scope>
    <source>
        <strain evidence="4 5">LMG 33000</strain>
    </source>
</reference>
<dbReference type="RefSeq" id="WP_349641500.1">
    <property type="nucleotide sequence ID" value="NZ_CAWVOH010000001.1"/>
</dbReference>
<dbReference type="Pfam" id="PF03358">
    <property type="entry name" value="FMN_red"/>
    <property type="match status" value="1"/>
</dbReference>
<evidence type="ECO:0000259" key="3">
    <source>
        <dbReference type="Pfam" id="PF03358"/>
    </source>
</evidence>
<dbReference type="InterPro" id="IPR029039">
    <property type="entry name" value="Flavoprotein-like_sf"/>
</dbReference>
<gene>
    <name evidence="4" type="ORF">R54876_GBNLAHCA_00514</name>
</gene>
<keyword evidence="2" id="KW-0288">FMN</keyword>
<dbReference type="PANTHER" id="PTHR43278:SF4">
    <property type="entry name" value="NAD(P)H-DEPENDENT FMN-CONTAINING OXIDOREDUCTASE YWQN-RELATED"/>
    <property type="match status" value="1"/>
</dbReference>
<sequence length="171" mass="18782">MIKNIELDFMAPQHAASTGKTVFLNASQHTDGKTVEMATELLEGKDFEQVNLVDYQIPLLGQGHRGDYDQVFEKLAGAQTLVIGTPVYWLNISAHLKNFLEHTVRSEALAGADLYAIVQGSRPNQDIPVVATYGGLTKLTDRLKLNFVGIASNEDELADLRVKMTTPAQVQ</sequence>
<comment type="caution">
    <text evidence="4">The sequence shown here is derived from an EMBL/GenBank/DDBJ whole genome shotgun (WGS) entry which is preliminary data.</text>
</comment>
<dbReference type="EMBL" id="CAWVOH010000001">
    <property type="protein sequence ID" value="CAK8053955.1"/>
    <property type="molecule type" value="Genomic_DNA"/>
</dbReference>
<dbReference type="InterPro" id="IPR005025">
    <property type="entry name" value="FMN_Rdtase-like_dom"/>
</dbReference>
<name>A0ABM9N468_9LACO</name>
<dbReference type="InterPro" id="IPR051796">
    <property type="entry name" value="ISF_SsuE-like"/>
</dbReference>
<dbReference type="Proteomes" id="UP001314241">
    <property type="component" value="Unassembled WGS sequence"/>
</dbReference>
<dbReference type="SUPFAM" id="SSF52218">
    <property type="entry name" value="Flavoproteins"/>
    <property type="match status" value="1"/>
</dbReference>
<evidence type="ECO:0000313" key="5">
    <source>
        <dbReference type="Proteomes" id="UP001314241"/>
    </source>
</evidence>
<accession>A0ABM9N468</accession>
<proteinExistence type="predicted"/>
<dbReference type="PANTHER" id="PTHR43278">
    <property type="entry name" value="NAD(P)H-DEPENDENT FMN-CONTAINING OXIDOREDUCTASE YWQN-RELATED"/>
    <property type="match status" value="1"/>
</dbReference>
<feature type="domain" description="NADPH-dependent FMN reductase-like" evidence="3">
    <location>
        <begin position="22"/>
        <end position="112"/>
    </location>
</feature>
<protein>
    <submittedName>
        <fullName evidence="4">Includes NAD(P)H:quinone oxidoreductase (WrbA)</fullName>
    </submittedName>
</protein>
<keyword evidence="5" id="KW-1185">Reference proteome</keyword>
<organism evidence="4 5">
    <name type="scientific">Eupransor demetentiae</name>
    <dbReference type="NCBI Taxonomy" id="3109584"/>
    <lineage>
        <taxon>Bacteria</taxon>
        <taxon>Bacillati</taxon>
        <taxon>Bacillota</taxon>
        <taxon>Bacilli</taxon>
        <taxon>Lactobacillales</taxon>
        <taxon>Lactobacillaceae</taxon>
        <taxon>Eupransor</taxon>
    </lineage>
</organism>
<evidence type="ECO:0000313" key="4">
    <source>
        <dbReference type="EMBL" id="CAK8053955.1"/>
    </source>
</evidence>
<dbReference type="Gene3D" id="3.40.50.360">
    <property type="match status" value="1"/>
</dbReference>
<evidence type="ECO:0000256" key="1">
    <source>
        <dbReference type="ARBA" id="ARBA00022630"/>
    </source>
</evidence>
<keyword evidence="1" id="KW-0285">Flavoprotein</keyword>
<evidence type="ECO:0000256" key="2">
    <source>
        <dbReference type="ARBA" id="ARBA00022643"/>
    </source>
</evidence>